<dbReference type="InterPro" id="IPR019734">
    <property type="entry name" value="TPR_rpt"/>
</dbReference>
<feature type="transmembrane region" description="Helical" evidence="6">
    <location>
        <begin position="177"/>
        <end position="200"/>
    </location>
</feature>
<feature type="transmembrane region" description="Helical" evidence="6">
    <location>
        <begin position="47"/>
        <end position="65"/>
    </location>
</feature>
<gene>
    <name evidence="8" type="ORF">A3A33_01710</name>
</gene>
<feature type="transmembrane region" description="Helical" evidence="6">
    <location>
        <begin position="110"/>
        <end position="130"/>
    </location>
</feature>
<feature type="transmembrane region" description="Helical" evidence="6">
    <location>
        <begin position="361"/>
        <end position="385"/>
    </location>
</feature>
<feature type="transmembrane region" description="Helical" evidence="6">
    <location>
        <begin position="460"/>
        <end position="478"/>
    </location>
</feature>
<dbReference type="Proteomes" id="UP000179047">
    <property type="component" value="Unassembled WGS sequence"/>
</dbReference>
<dbReference type="PANTHER" id="PTHR37422">
    <property type="entry name" value="TEICHURONIC ACID BIOSYNTHESIS PROTEIN TUAE"/>
    <property type="match status" value="1"/>
</dbReference>
<organism evidence="8 9">
    <name type="scientific">Candidatus Yanofskybacteria bacterium RIFCSPLOWO2_01_FULL_49_25</name>
    <dbReference type="NCBI Taxonomy" id="1802701"/>
    <lineage>
        <taxon>Bacteria</taxon>
        <taxon>Candidatus Yanofskyibacteriota</taxon>
    </lineage>
</organism>
<comment type="caution">
    <text evidence="8">The sequence shown here is derived from an EMBL/GenBank/DDBJ whole genome shotgun (WGS) entry which is preliminary data.</text>
</comment>
<feature type="transmembrane region" description="Helical" evidence="6">
    <location>
        <begin position="400"/>
        <end position="417"/>
    </location>
</feature>
<evidence type="ECO:0000256" key="5">
    <source>
        <dbReference type="PROSITE-ProRule" id="PRU00339"/>
    </source>
</evidence>
<evidence type="ECO:0000256" key="6">
    <source>
        <dbReference type="SAM" id="Phobius"/>
    </source>
</evidence>
<dbReference type="STRING" id="1802701.A3A33_01710"/>
<dbReference type="InterPro" id="IPR011990">
    <property type="entry name" value="TPR-like_helical_dom_sf"/>
</dbReference>
<reference evidence="8 9" key="1">
    <citation type="journal article" date="2016" name="Nat. Commun.">
        <title>Thousands of microbial genomes shed light on interconnected biogeochemical processes in an aquifer system.</title>
        <authorList>
            <person name="Anantharaman K."/>
            <person name="Brown C.T."/>
            <person name="Hug L.A."/>
            <person name="Sharon I."/>
            <person name="Castelle C.J."/>
            <person name="Probst A.J."/>
            <person name="Thomas B.C."/>
            <person name="Singh A."/>
            <person name="Wilkins M.J."/>
            <person name="Karaoz U."/>
            <person name="Brodie E.L."/>
            <person name="Williams K.H."/>
            <person name="Hubbard S.S."/>
            <person name="Banfield J.F."/>
        </authorList>
    </citation>
    <scope>NUCLEOTIDE SEQUENCE [LARGE SCALE GENOMIC DNA]</scope>
</reference>
<dbReference type="InterPro" id="IPR051533">
    <property type="entry name" value="WaaL-like"/>
</dbReference>
<dbReference type="PROSITE" id="PS50005">
    <property type="entry name" value="TPR"/>
    <property type="match status" value="2"/>
</dbReference>
<feature type="transmembrane region" description="Helical" evidence="6">
    <location>
        <begin position="206"/>
        <end position="225"/>
    </location>
</feature>
<keyword evidence="2 6" id="KW-0812">Transmembrane</keyword>
<keyword evidence="5" id="KW-0802">TPR repeat</keyword>
<feature type="transmembrane region" description="Helical" evidence="6">
    <location>
        <begin position="256"/>
        <end position="274"/>
    </location>
</feature>
<name>A0A1F8GXM2_9BACT</name>
<dbReference type="Gene3D" id="1.25.40.10">
    <property type="entry name" value="Tetratricopeptide repeat domain"/>
    <property type="match status" value="1"/>
</dbReference>
<protein>
    <recommendedName>
        <fullName evidence="7">O-antigen ligase-related domain-containing protein</fullName>
    </recommendedName>
</protein>
<dbReference type="InterPro" id="IPR007016">
    <property type="entry name" value="O-antigen_ligase-rel_domated"/>
</dbReference>
<evidence type="ECO:0000313" key="8">
    <source>
        <dbReference type="EMBL" id="OGN30021.1"/>
    </source>
</evidence>
<evidence type="ECO:0000313" key="9">
    <source>
        <dbReference type="Proteomes" id="UP000179047"/>
    </source>
</evidence>
<feature type="transmembrane region" description="Helical" evidence="6">
    <location>
        <begin position="20"/>
        <end position="40"/>
    </location>
</feature>
<feature type="transmembrane region" description="Helical" evidence="6">
    <location>
        <begin position="136"/>
        <end position="156"/>
    </location>
</feature>
<dbReference type="GO" id="GO:0016020">
    <property type="term" value="C:membrane"/>
    <property type="evidence" value="ECO:0007669"/>
    <property type="project" value="UniProtKB-SubCell"/>
</dbReference>
<feature type="repeat" description="TPR" evidence="5">
    <location>
        <begin position="715"/>
        <end position="748"/>
    </location>
</feature>
<dbReference type="PANTHER" id="PTHR37422:SF13">
    <property type="entry name" value="LIPOPOLYSACCHARIDE BIOSYNTHESIS PROTEIN PA4999-RELATED"/>
    <property type="match status" value="1"/>
</dbReference>
<feature type="domain" description="O-antigen ligase-related" evidence="7">
    <location>
        <begin position="213"/>
        <end position="374"/>
    </location>
</feature>
<keyword evidence="3 6" id="KW-1133">Transmembrane helix</keyword>
<keyword evidence="4 6" id="KW-0472">Membrane</keyword>
<dbReference type="SUPFAM" id="SSF48452">
    <property type="entry name" value="TPR-like"/>
    <property type="match status" value="1"/>
</dbReference>
<comment type="subcellular location">
    <subcellularLocation>
        <location evidence="1">Membrane</location>
        <topology evidence="1">Multi-pass membrane protein</topology>
    </subcellularLocation>
</comment>
<accession>A0A1F8GXM2</accession>
<feature type="transmembrane region" description="Helical" evidence="6">
    <location>
        <begin position="424"/>
        <end position="440"/>
    </location>
</feature>
<dbReference type="PROSITE" id="PS50293">
    <property type="entry name" value="TPR_REGION"/>
    <property type="match status" value="1"/>
</dbReference>
<evidence type="ECO:0000256" key="1">
    <source>
        <dbReference type="ARBA" id="ARBA00004141"/>
    </source>
</evidence>
<feature type="transmembrane region" description="Helical" evidence="6">
    <location>
        <begin position="77"/>
        <end position="98"/>
    </location>
</feature>
<dbReference type="AlphaFoldDB" id="A0A1F8GXM2"/>
<dbReference type="SMART" id="SM00028">
    <property type="entry name" value="TPR"/>
    <property type="match status" value="3"/>
</dbReference>
<dbReference type="Pfam" id="PF04932">
    <property type="entry name" value="Wzy_C"/>
    <property type="match status" value="1"/>
</dbReference>
<evidence type="ECO:0000256" key="4">
    <source>
        <dbReference type="ARBA" id="ARBA00023136"/>
    </source>
</evidence>
<dbReference type="Pfam" id="PF13181">
    <property type="entry name" value="TPR_8"/>
    <property type="match status" value="2"/>
</dbReference>
<proteinExistence type="predicted"/>
<feature type="repeat" description="TPR" evidence="5">
    <location>
        <begin position="610"/>
        <end position="643"/>
    </location>
</feature>
<evidence type="ECO:0000256" key="3">
    <source>
        <dbReference type="ARBA" id="ARBA00022989"/>
    </source>
</evidence>
<dbReference type="EMBL" id="MGKP01000001">
    <property type="protein sequence ID" value="OGN30021.1"/>
    <property type="molecule type" value="Genomic_DNA"/>
</dbReference>
<sequence length="764" mass="85690">MAKQIQQAQSVQSTGLQAVIRWGIYATAFMPLIIFSNYLSPFHFGKVILFRPWIEILAVLYIALALKDRSFLPKRDILFWAVTAFMVAFGLATLTSFSKYQSLMGTLERMGGWFTFFHFWLFYVIAASVLKTRDEWLMFVKFSVFVSFLSTIYGFLQKTNLSFILGAGGRERIFGTIGNPALFAGYIIVNFFLGIALTLWERGMKRYLWGVITALNFIAIILTAVRGSVIGTLFAMPVLAFLFTVTGGVSKKTRNIFIIGSVILVAAGGLLIANHNSSFVRQNRYLSRLSDISFKTRLIQTRFWAWGAGIEGWKESPRTVLVGWGPENFNLPFSRHFNPKFFTGPGSETLYDRAHNMFVEILVTTGLIGFLTYIALFGTLFWMLYKIYLEAQFDQYKDTAMIIASGLVAYIIHNCFIFDTSANFLAFFIFMGFVHILYVTRRSGQPEMPVLSDGSPVPATLRYSLVTLASIIAIVSIYKTSILPSGANYATTRGVVASWAGDHKAAIAKFTDAVSYDTFGSYEIRHRYAQYVLENIDNMKAEDGLDKAAVLLSSIDAVSKNLSQYPLDYLPYLYISRSYILLGRGDPKSPYNDLALENTLKAVDIAPTFVRTYYEVAQAYLNKQDYPNAIASFKKAVDLNPDVALSWWYMGITQMESGDVAGGEATIKIATDKGYDYTTNGSDLNRLLSIYNKNKNYARLAEIYEKLVVQNPNDPQYHASLAVLYAQLGKIDQAVVEAKKAASLDPAKFEAEARKFVASLGRAW</sequence>
<evidence type="ECO:0000259" key="7">
    <source>
        <dbReference type="Pfam" id="PF04932"/>
    </source>
</evidence>
<evidence type="ECO:0000256" key="2">
    <source>
        <dbReference type="ARBA" id="ARBA00022692"/>
    </source>
</evidence>